<reference evidence="1" key="2">
    <citation type="submission" date="2015-06" db="UniProtKB">
        <authorList>
            <consortium name="EnsemblMetazoa"/>
        </authorList>
    </citation>
    <scope>IDENTIFICATION</scope>
</reference>
<reference evidence="2" key="1">
    <citation type="submission" date="2013-02" db="EMBL/GenBank/DDBJ databases">
        <authorList>
            <person name="Hughes D."/>
        </authorList>
    </citation>
    <scope>NUCLEOTIDE SEQUENCE</scope>
    <source>
        <strain>Durham</strain>
        <strain evidence="2">NC isolate 2 -- Noor lab</strain>
    </source>
</reference>
<dbReference type="EnsemblMetazoa" id="MESCA008154-RA">
    <property type="protein sequence ID" value="MESCA008154-PA"/>
    <property type="gene ID" value="MESCA008154"/>
</dbReference>
<organism evidence="1 2">
    <name type="scientific">Megaselia scalaris</name>
    <name type="common">Humpbacked fly</name>
    <name type="synonym">Phora scalaris</name>
    <dbReference type="NCBI Taxonomy" id="36166"/>
    <lineage>
        <taxon>Eukaryota</taxon>
        <taxon>Metazoa</taxon>
        <taxon>Ecdysozoa</taxon>
        <taxon>Arthropoda</taxon>
        <taxon>Hexapoda</taxon>
        <taxon>Insecta</taxon>
        <taxon>Pterygota</taxon>
        <taxon>Neoptera</taxon>
        <taxon>Endopterygota</taxon>
        <taxon>Diptera</taxon>
        <taxon>Brachycera</taxon>
        <taxon>Muscomorpha</taxon>
        <taxon>Platypezoidea</taxon>
        <taxon>Phoridae</taxon>
        <taxon>Megaseliini</taxon>
        <taxon>Megaselia</taxon>
    </lineage>
</organism>
<dbReference type="EMBL" id="CAQQ02183500">
    <property type="status" value="NOT_ANNOTATED_CDS"/>
    <property type="molecule type" value="Genomic_DNA"/>
</dbReference>
<evidence type="ECO:0000313" key="2">
    <source>
        <dbReference type="Proteomes" id="UP000015102"/>
    </source>
</evidence>
<dbReference type="Proteomes" id="UP000015102">
    <property type="component" value="Unassembled WGS sequence"/>
</dbReference>
<keyword evidence="2" id="KW-1185">Reference proteome</keyword>
<proteinExistence type="predicted"/>
<dbReference type="HOGENOM" id="CLU_2229856_0_0_1"/>
<sequence>IYSIYSSLEYNHQNTPEPVPSDVFDPSVNTEIYHGIKDPIFANRLTALFNSFFPAKLLVQNYTQVLGCKELVVWWTSLTFIKLSFRTMRAVSSKTLFEKHSIYVTK</sequence>
<protein>
    <submittedName>
        <fullName evidence="1">Uncharacterized protein</fullName>
    </submittedName>
</protein>
<dbReference type="AlphaFoldDB" id="T1GWH7"/>
<dbReference type="EMBL" id="CAQQ02183499">
    <property type="status" value="NOT_ANNOTATED_CDS"/>
    <property type="molecule type" value="Genomic_DNA"/>
</dbReference>
<accession>T1GWH7</accession>
<name>T1GWH7_MEGSC</name>
<evidence type="ECO:0000313" key="1">
    <source>
        <dbReference type="EnsemblMetazoa" id="MESCA008154-PA"/>
    </source>
</evidence>